<dbReference type="Pfam" id="PF13442">
    <property type="entry name" value="Cytochrome_CBB3"/>
    <property type="match status" value="1"/>
</dbReference>
<keyword evidence="3 4" id="KW-0408">Iron</keyword>
<dbReference type="Gene3D" id="1.10.760.10">
    <property type="entry name" value="Cytochrome c-like domain"/>
    <property type="match status" value="1"/>
</dbReference>
<evidence type="ECO:0000313" key="7">
    <source>
        <dbReference type="Proteomes" id="UP000295129"/>
    </source>
</evidence>
<dbReference type="SUPFAM" id="SSF46626">
    <property type="entry name" value="Cytochrome c"/>
    <property type="match status" value="1"/>
</dbReference>
<keyword evidence="2 4" id="KW-0479">Metal-binding</keyword>
<dbReference type="GO" id="GO:0009055">
    <property type="term" value="F:electron transfer activity"/>
    <property type="evidence" value="ECO:0007669"/>
    <property type="project" value="InterPro"/>
</dbReference>
<evidence type="ECO:0000256" key="2">
    <source>
        <dbReference type="ARBA" id="ARBA00022723"/>
    </source>
</evidence>
<dbReference type="NCBIfam" id="TIGR04494">
    <property type="entry name" value="c550_PedF"/>
    <property type="match status" value="1"/>
</dbReference>
<protein>
    <submittedName>
        <fullName evidence="6">Cytochrome c-550 PedF</fullName>
    </submittedName>
</protein>
<evidence type="ECO:0000259" key="5">
    <source>
        <dbReference type="PROSITE" id="PS51007"/>
    </source>
</evidence>
<keyword evidence="7" id="KW-1185">Reference proteome</keyword>
<dbReference type="PROSITE" id="PS51007">
    <property type="entry name" value="CYTC"/>
    <property type="match status" value="1"/>
</dbReference>
<dbReference type="GO" id="GO:0046872">
    <property type="term" value="F:metal ion binding"/>
    <property type="evidence" value="ECO:0007669"/>
    <property type="project" value="UniProtKB-KW"/>
</dbReference>
<evidence type="ECO:0000256" key="3">
    <source>
        <dbReference type="ARBA" id="ARBA00023004"/>
    </source>
</evidence>
<feature type="domain" description="Cytochrome c" evidence="5">
    <location>
        <begin position="77"/>
        <end position="173"/>
    </location>
</feature>
<evidence type="ECO:0000313" key="6">
    <source>
        <dbReference type="EMBL" id="TDN47515.1"/>
    </source>
</evidence>
<comment type="caution">
    <text evidence="6">The sequence shown here is derived from an EMBL/GenBank/DDBJ whole genome shotgun (WGS) entry which is preliminary data.</text>
</comment>
<dbReference type="InterPro" id="IPR036909">
    <property type="entry name" value="Cyt_c-like_dom_sf"/>
</dbReference>
<dbReference type="RefSeq" id="WP_133594092.1">
    <property type="nucleotide sequence ID" value="NZ_SNVV01000019.1"/>
</dbReference>
<dbReference type="EMBL" id="SNVV01000019">
    <property type="protein sequence ID" value="TDN47515.1"/>
    <property type="molecule type" value="Genomic_DNA"/>
</dbReference>
<evidence type="ECO:0000256" key="4">
    <source>
        <dbReference type="PROSITE-ProRule" id="PRU00433"/>
    </source>
</evidence>
<reference evidence="6 7" key="1">
    <citation type="submission" date="2019-03" db="EMBL/GenBank/DDBJ databases">
        <title>Genomic Encyclopedia of Type Strains, Phase IV (KMG-IV): sequencing the most valuable type-strain genomes for metagenomic binning, comparative biology and taxonomic classification.</title>
        <authorList>
            <person name="Goeker M."/>
        </authorList>
    </citation>
    <scope>NUCLEOTIDE SEQUENCE [LARGE SCALE GENOMIC DNA]</scope>
    <source>
        <strain evidence="6 7">DSM 12121</strain>
    </source>
</reference>
<organism evidence="6 7">
    <name type="scientific">Azoarcus indigens</name>
    <dbReference type="NCBI Taxonomy" id="29545"/>
    <lineage>
        <taxon>Bacteria</taxon>
        <taxon>Pseudomonadati</taxon>
        <taxon>Pseudomonadota</taxon>
        <taxon>Betaproteobacteria</taxon>
        <taxon>Rhodocyclales</taxon>
        <taxon>Zoogloeaceae</taxon>
        <taxon>Azoarcus</taxon>
    </lineage>
</organism>
<proteinExistence type="predicted"/>
<dbReference type="GO" id="GO:0020037">
    <property type="term" value="F:heme binding"/>
    <property type="evidence" value="ECO:0007669"/>
    <property type="project" value="InterPro"/>
</dbReference>
<keyword evidence="1 4" id="KW-0349">Heme</keyword>
<dbReference type="AlphaFoldDB" id="A0A4R6DR04"/>
<name>A0A4R6DR04_9RHOO</name>
<dbReference type="InterPro" id="IPR030991">
    <property type="entry name" value="c550_proteobact"/>
</dbReference>
<gene>
    <name evidence="6" type="ORF">C7389_11925</name>
</gene>
<dbReference type="OrthoDB" id="9797504at2"/>
<sequence>MSPTLNARRTRARASAATGPRRLLLHLATLLLQIALLAGFMSPARAEVAIPPVVDISPLPPLGETWLAANPYRGNPQAVEIGRSAYNQSCARCHGVDADHQGNAADLRRVDAYCRRIADTGLRAACMLDNDAFFKESVLHGKVRVGVVHMPPWEGLLSQEVVWAIQTFVESRAGSAK</sequence>
<dbReference type="Proteomes" id="UP000295129">
    <property type="component" value="Unassembled WGS sequence"/>
</dbReference>
<accession>A0A4R6DR04</accession>
<dbReference type="InterPro" id="IPR009056">
    <property type="entry name" value="Cyt_c-like_dom"/>
</dbReference>
<evidence type="ECO:0000256" key="1">
    <source>
        <dbReference type="ARBA" id="ARBA00022617"/>
    </source>
</evidence>